<evidence type="ECO:0000313" key="1">
    <source>
        <dbReference type="Proteomes" id="UP000095286"/>
    </source>
</evidence>
<dbReference type="WBParaSite" id="RSKR_0000927500.1">
    <property type="protein sequence ID" value="RSKR_0000927500.1"/>
    <property type="gene ID" value="RSKR_0000927500"/>
</dbReference>
<sequence length="888" mass="98142">MVYQNLIKELEVEGKSYKYYDLLGLNDPRYDDLPISIRYLLESAVRNCDDFTVTKKDVENILDWQKTQFEQTEIQFKPARVLLQDFTGVPCVVDLAAMRNSVQDLGSDPSKINPTCPVDLVIDHSVQVDHYGNAEALAKNEALEFERNHERFEFLKWGAQAFKNFKIVPPGSGIVHQINLEYLARVVFADEKNILYPDSVVGTDSHTGTTSAIATLSFGVGGIEAESVMLSQPISMVLPEVIGVKLTGSLNEGINGTDLVLRITQFLRKIGCVGKFVEFFGPGVASMSISDRASITNMSPEFGGIGFFSADDRTIQYLRSSGRDEHTINRIISYFKANKMFVDYTNDSYNPKFTTVVELDLTTIVLCVSGPKRPHDFVALSDIKKDCIDGLTAKVSFKGYGLSEENSTKKVTINVNDEEHVLSHMSCVLASITSCTNTSNPQVMLASGLVCKRANELGLKIAPYIKTSMSPGSKVVTKYLAASNLLPEMEKLGFHAISYGCSTCIGNSGDLHPAVMEAVEKNDLVVAGVLSGNRNFENRINPTLKASYLASPPLVIVFALAGRMDIDLATEPVGRGTDGRLVFFKDLWPTKKEIDEYEEKFVVPKLYKETYENIEKGGENWQKLASADTQLYPWDKDSTYIKKVPFFDGMKITPEDPKPIKDAYALLSMGDSITTDHISPAGGINSRSAAAKFLIEKGVEIRNFNTYGARRGNDEVMVRGTFANIRLINKLAPKVGPITTHIPSGEVLSVYDAAIKYKQEGNQVLILAGKEYGSGSSRDWAAKGPHLLNVKCVIAESYERIHRSNLIGMGLLVLQYKENQNAESLGLTGREQFSVDLPKNLKPGQDLTVKVGDGRTFEVLCRFDTLVEVEYFKNGGVLNYMVRKLIAA</sequence>
<accession>A0AC35U9D2</accession>
<protein>
    <submittedName>
        <fullName evidence="2">Aconitate hydratase</fullName>
    </submittedName>
</protein>
<proteinExistence type="predicted"/>
<evidence type="ECO:0000313" key="2">
    <source>
        <dbReference type="WBParaSite" id="RSKR_0000927500.1"/>
    </source>
</evidence>
<organism evidence="1 2">
    <name type="scientific">Rhabditophanes sp. KR3021</name>
    <dbReference type="NCBI Taxonomy" id="114890"/>
    <lineage>
        <taxon>Eukaryota</taxon>
        <taxon>Metazoa</taxon>
        <taxon>Ecdysozoa</taxon>
        <taxon>Nematoda</taxon>
        <taxon>Chromadorea</taxon>
        <taxon>Rhabditida</taxon>
        <taxon>Tylenchina</taxon>
        <taxon>Panagrolaimomorpha</taxon>
        <taxon>Strongyloidoidea</taxon>
        <taxon>Alloionematidae</taxon>
        <taxon>Rhabditophanes</taxon>
    </lineage>
</organism>
<dbReference type="Proteomes" id="UP000095286">
    <property type="component" value="Unplaced"/>
</dbReference>
<name>A0AC35U9D2_9BILA</name>
<reference evidence="2" key="1">
    <citation type="submission" date="2016-11" db="UniProtKB">
        <authorList>
            <consortium name="WormBaseParasite"/>
        </authorList>
    </citation>
    <scope>IDENTIFICATION</scope>
    <source>
        <strain evidence="2">KR3021</strain>
    </source>
</reference>